<evidence type="ECO:0000259" key="2">
    <source>
        <dbReference type="PROSITE" id="PS50850"/>
    </source>
</evidence>
<feature type="transmembrane region" description="Helical" evidence="1">
    <location>
        <begin position="52"/>
        <end position="74"/>
    </location>
</feature>
<feature type="transmembrane region" description="Helical" evidence="1">
    <location>
        <begin position="117"/>
        <end position="136"/>
    </location>
</feature>
<dbReference type="Gene3D" id="1.20.1250.20">
    <property type="entry name" value="MFS general substrate transporter like domains"/>
    <property type="match status" value="1"/>
</dbReference>
<proteinExistence type="predicted"/>
<accession>A0A6J6TY28</accession>
<dbReference type="GO" id="GO:0022857">
    <property type="term" value="F:transmembrane transporter activity"/>
    <property type="evidence" value="ECO:0007669"/>
    <property type="project" value="InterPro"/>
</dbReference>
<dbReference type="Pfam" id="PF07690">
    <property type="entry name" value="MFS_1"/>
    <property type="match status" value="1"/>
</dbReference>
<keyword evidence="1" id="KW-0472">Membrane</keyword>
<dbReference type="AlphaFoldDB" id="A0A6J6TY28"/>
<organism evidence="3">
    <name type="scientific">freshwater metagenome</name>
    <dbReference type="NCBI Taxonomy" id="449393"/>
    <lineage>
        <taxon>unclassified sequences</taxon>
        <taxon>metagenomes</taxon>
        <taxon>ecological metagenomes</taxon>
    </lineage>
</organism>
<dbReference type="InterPro" id="IPR020846">
    <property type="entry name" value="MFS_dom"/>
</dbReference>
<gene>
    <name evidence="3" type="ORF">UFOPK2816_00854</name>
</gene>
<dbReference type="PANTHER" id="PTHR23542">
    <property type="match status" value="1"/>
</dbReference>
<feature type="transmembrane region" description="Helical" evidence="1">
    <location>
        <begin position="86"/>
        <end position="105"/>
    </location>
</feature>
<evidence type="ECO:0000313" key="3">
    <source>
        <dbReference type="EMBL" id="CAB4751614.1"/>
    </source>
</evidence>
<reference evidence="3" key="1">
    <citation type="submission" date="2020-05" db="EMBL/GenBank/DDBJ databases">
        <authorList>
            <person name="Chiriac C."/>
            <person name="Salcher M."/>
            <person name="Ghai R."/>
            <person name="Kavagutti S V."/>
        </authorList>
    </citation>
    <scope>NUCLEOTIDE SEQUENCE</scope>
</reference>
<dbReference type="InterPro" id="IPR036259">
    <property type="entry name" value="MFS_trans_sf"/>
</dbReference>
<dbReference type="PANTHER" id="PTHR23542:SF1">
    <property type="entry name" value="MAJOR FACILITATOR SUPERFAMILY (MFS) PROFILE DOMAIN-CONTAINING PROTEIN"/>
    <property type="match status" value="1"/>
</dbReference>
<keyword evidence="1" id="KW-1133">Transmembrane helix</keyword>
<keyword evidence="1" id="KW-0812">Transmembrane</keyword>
<feature type="transmembrane region" description="Helical" evidence="1">
    <location>
        <begin position="29"/>
        <end position="46"/>
    </location>
</feature>
<dbReference type="EMBL" id="CAEZZB010000118">
    <property type="protein sequence ID" value="CAB4751614.1"/>
    <property type="molecule type" value="Genomic_DNA"/>
</dbReference>
<protein>
    <submittedName>
        <fullName evidence="3">Unannotated protein</fullName>
    </submittedName>
</protein>
<name>A0A6J6TY28_9ZZZZ</name>
<dbReference type="InterPro" id="IPR011701">
    <property type="entry name" value="MFS"/>
</dbReference>
<feature type="domain" description="Major facilitator superfamily (MFS) profile" evidence="2">
    <location>
        <begin position="1"/>
        <end position="150"/>
    </location>
</feature>
<dbReference type="SUPFAM" id="SSF103473">
    <property type="entry name" value="MFS general substrate transporter"/>
    <property type="match status" value="1"/>
</dbReference>
<evidence type="ECO:0000256" key="1">
    <source>
        <dbReference type="SAM" id="Phobius"/>
    </source>
</evidence>
<dbReference type="PROSITE" id="PS50850">
    <property type="entry name" value="MFS"/>
    <property type="match status" value="1"/>
</dbReference>
<sequence length="150" mass="15833">MLAIWSSGSAVAAIINGLIKWKISHAARFLLFLVALTIMVIPLLFVHSIAALAIALFFSGFAIAPLLVNAYGIAESAVPPEQITQTLSWVVAGMPLGGALASAIAGWTIDNYGAQSAYWVPLGFMCAAVVATLPYFTTYKALIGYSSKHD</sequence>